<dbReference type="HOGENOM" id="CLU_3403121_0_0_3"/>
<dbReference type="AlphaFoldDB" id="K9X4F8"/>
<feature type="transmembrane region" description="Helical" evidence="1">
    <location>
        <begin position="6"/>
        <end position="26"/>
    </location>
</feature>
<proteinExistence type="predicted"/>
<name>K9X4F8_9NOST</name>
<evidence type="ECO:0000256" key="1">
    <source>
        <dbReference type="SAM" id="Phobius"/>
    </source>
</evidence>
<accession>K9X4F8</accession>
<dbReference type="EMBL" id="CP003642">
    <property type="protein sequence ID" value="AFZ27540.1"/>
    <property type="molecule type" value="Genomic_DNA"/>
</dbReference>
<dbReference type="KEGG" id="csg:Cylst_5530"/>
<sequence length="30" mass="3243">MAFADLPNLWVPLALLGLIVLAAVFFSRSP</sequence>
<protein>
    <submittedName>
        <fullName evidence="2">Uncharacterized protein</fullName>
    </submittedName>
</protein>
<reference evidence="2 3" key="1">
    <citation type="submission" date="2012-06" db="EMBL/GenBank/DDBJ databases">
        <title>Finished chromosome of genome of Cylindrospermum stagnale PCC 7417.</title>
        <authorList>
            <consortium name="US DOE Joint Genome Institute"/>
            <person name="Gugger M."/>
            <person name="Coursin T."/>
            <person name="Rippka R."/>
            <person name="Tandeau De Marsac N."/>
            <person name="Huntemann M."/>
            <person name="Wei C.-L."/>
            <person name="Han J."/>
            <person name="Detter J.C."/>
            <person name="Han C."/>
            <person name="Tapia R."/>
            <person name="Chen A."/>
            <person name="Kyrpides N."/>
            <person name="Mavromatis K."/>
            <person name="Markowitz V."/>
            <person name="Szeto E."/>
            <person name="Ivanova N."/>
            <person name="Pagani I."/>
            <person name="Pati A."/>
            <person name="Goodwin L."/>
            <person name="Nordberg H.P."/>
            <person name="Cantor M.N."/>
            <person name="Hua S.X."/>
            <person name="Woyke T."/>
            <person name="Kerfeld C.A."/>
        </authorList>
    </citation>
    <scope>NUCLEOTIDE SEQUENCE [LARGE SCALE GENOMIC DNA]</scope>
    <source>
        <strain evidence="2 3">PCC 7417</strain>
    </source>
</reference>
<keyword evidence="1" id="KW-0472">Membrane</keyword>
<keyword evidence="1" id="KW-0812">Transmembrane</keyword>
<dbReference type="Proteomes" id="UP000010475">
    <property type="component" value="Chromosome"/>
</dbReference>
<gene>
    <name evidence="2" type="ORF">Cylst_5530</name>
</gene>
<evidence type="ECO:0000313" key="2">
    <source>
        <dbReference type="EMBL" id="AFZ27540.1"/>
    </source>
</evidence>
<keyword evidence="1" id="KW-1133">Transmembrane helix</keyword>
<dbReference type="STRING" id="56107.Cylst_5530"/>
<evidence type="ECO:0000313" key="3">
    <source>
        <dbReference type="Proteomes" id="UP000010475"/>
    </source>
</evidence>
<keyword evidence="3" id="KW-1185">Reference proteome</keyword>
<organism evidence="2 3">
    <name type="scientific">Cylindrospermum stagnale PCC 7417</name>
    <dbReference type="NCBI Taxonomy" id="56107"/>
    <lineage>
        <taxon>Bacteria</taxon>
        <taxon>Bacillati</taxon>
        <taxon>Cyanobacteriota</taxon>
        <taxon>Cyanophyceae</taxon>
        <taxon>Nostocales</taxon>
        <taxon>Nostocaceae</taxon>
        <taxon>Cylindrospermum</taxon>
    </lineage>
</organism>